<feature type="repeat" description="Solcar" evidence="10">
    <location>
        <begin position="1"/>
        <end position="58"/>
    </location>
</feature>
<keyword evidence="9 10" id="KW-0472">Membrane</keyword>
<evidence type="ECO:0000256" key="3">
    <source>
        <dbReference type="ARBA" id="ARBA00022448"/>
    </source>
</evidence>
<evidence type="ECO:0000256" key="2">
    <source>
        <dbReference type="ARBA" id="ARBA00006375"/>
    </source>
</evidence>
<dbReference type="EMBL" id="LCTV02000001">
    <property type="protein sequence ID" value="PRQ77819.1"/>
    <property type="molecule type" value="Genomic_DNA"/>
</dbReference>
<comment type="subcellular location">
    <subcellularLocation>
        <location evidence="1">Mitochondrion inner membrane</location>
        <topology evidence="1">Multi-pass membrane protein</topology>
    </subcellularLocation>
</comment>
<dbReference type="GO" id="GO:1990547">
    <property type="term" value="P:mitochondrial phosphate ion transmembrane transport"/>
    <property type="evidence" value="ECO:0007669"/>
    <property type="project" value="InterPro"/>
</dbReference>
<comment type="caution">
    <text evidence="13">The sequence shown here is derived from an EMBL/GenBank/DDBJ whole genome shotgun (WGS) entry which is preliminary data.</text>
</comment>
<proteinExistence type="inferred from homology"/>
<sequence>MRRVLNVPLASGQAKPTVGSIYQEIGFGGLWGGLGTRIIMIGTLTALQWLIYDTFKVTMGLPTTGSAAPDPTKK</sequence>
<protein>
    <submittedName>
        <fullName evidence="13">Uncharacterized protein</fullName>
    </submittedName>
</protein>
<evidence type="ECO:0000256" key="12">
    <source>
        <dbReference type="SAM" id="Phobius"/>
    </source>
</evidence>
<dbReference type="Gene3D" id="1.50.40.10">
    <property type="entry name" value="Mitochondrial carrier domain"/>
    <property type="match status" value="1"/>
</dbReference>
<feature type="transmembrane region" description="Helical" evidence="12">
    <location>
        <begin position="30"/>
        <end position="52"/>
    </location>
</feature>
<keyword evidence="6" id="KW-0999">Mitochondrion inner membrane</keyword>
<dbReference type="PROSITE" id="PS50920">
    <property type="entry name" value="SOLCAR"/>
    <property type="match status" value="1"/>
</dbReference>
<dbReference type="Proteomes" id="UP000239560">
    <property type="component" value="Unassembled WGS sequence"/>
</dbReference>
<dbReference type="SUPFAM" id="SSF103506">
    <property type="entry name" value="Mitochondrial carrier"/>
    <property type="match status" value="1"/>
</dbReference>
<evidence type="ECO:0000256" key="1">
    <source>
        <dbReference type="ARBA" id="ARBA00004448"/>
    </source>
</evidence>
<dbReference type="GO" id="GO:0005743">
    <property type="term" value="C:mitochondrial inner membrane"/>
    <property type="evidence" value="ECO:0007669"/>
    <property type="project" value="UniProtKB-SubCell"/>
</dbReference>
<evidence type="ECO:0000256" key="4">
    <source>
        <dbReference type="ARBA" id="ARBA00022692"/>
    </source>
</evidence>
<evidence type="ECO:0000256" key="7">
    <source>
        <dbReference type="ARBA" id="ARBA00022989"/>
    </source>
</evidence>
<evidence type="ECO:0000256" key="6">
    <source>
        <dbReference type="ARBA" id="ARBA00022792"/>
    </source>
</evidence>
<evidence type="ECO:0000256" key="5">
    <source>
        <dbReference type="ARBA" id="ARBA00022737"/>
    </source>
</evidence>
<dbReference type="OrthoDB" id="427452at2759"/>
<keyword evidence="5" id="KW-0677">Repeat</keyword>
<name>A0A2T0AIJ5_RHOTO</name>
<evidence type="ECO:0000313" key="14">
    <source>
        <dbReference type="Proteomes" id="UP000239560"/>
    </source>
</evidence>
<evidence type="ECO:0000256" key="10">
    <source>
        <dbReference type="PROSITE-ProRule" id="PRU00282"/>
    </source>
</evidence>
<keyword evidence="4 10" id="KW-0812">Transmembrane</keyword>
<gene>
    <name evidence="13" type="ORF">AAT19DRAFT_8887</name>
</gene>
<dbReference type="GO" id="GO:0005315">
    <property type="term" value="F:phosphate transmembrane transporter activity"/>
    <property type="evidence" value="ECO:0007669"/>
    <property type="project" value="InterPro"/>
</dbReference>
<evidence type="ECO:0000256" key="8">
    <source>
        <dbReference type="ARBA" id="ARBA00023128"/>
    </source>
</evidence>
<evidence type="ECO:0000256" key="9">
    <source>
        <dbReference type="ARBA" id="ARBA00023136"/>
    </source>
</evidence>
<reference evidence="13 14" key="1">
    <citation type="journal article" date="2018" name="Elife">
        <title>Functional genomics of lipid metabolism in the oleaginous yeast Rhodosporidium toruloides.</title>
        <authorList>
            <person name="Coradetti S.T."/>
            <person name="Pinel D."/>
            <person name="Geiselman G."/>
            <person name="Ito M."/>
            <person name="Mondo S."/>
            <person name="Reilly M.C."/>
            <person name="Cheng Y.F."/>
            <person name="Bauer S."/>
            <person name="Grigoriev I."/>
            <person name="Gladden J.M."/>
            <person name="Simmons B.A."/>
            <person name="Brem R."/>
            <person name="Arkin A.P."/>
            <person name="Skerker J.M."/>
        </authorList>
    </citation>
    <scope>NUCLEOTIDE SEQUENCE [LARGE SCALE GENOMIC DNA]</scope>
    <source>
        <strain evidence="13 14">NBRC 0880</strain>
    </source>
</reference>
<evidence type="ECO:0000256" key="11">
    <source>
        <dbReference type="RuleBase" id="RU000488"/>
    </source>
</evidence>
<dbReference type="Pfam" id="PF00153">
    <property type="entry name" value="Mito_carr"/>
    <property type="match status" value="1"/>
</dbReference>
<dbReference type="InterPro" id="IPR044677">
    <property type="entry name" value="SLC25A3/Pic2/Mir1-like"/>
</dbReference>
<dbReference type="PANTHER" id="PTHR45671">
    <property type="entry name" value="SOLUTE CARRIER FAMILY 25 (MITOCHONDRIAL CARRIER PHOSPHATE CARRIER), MEMBER 3, LIKE-RELATED-RELATED"/>
    <property type="match status" value="1"/>
</dbReference>
<evidence type="ECO:0000313" key="13">
    <source>
        <dbReference type="EMBL" id="PRQ77819.1"/>
    </source>
</evidence>
<dbReference type="PANTHER" id="PTHR45671:SF10">
    <property type="entry name" value="SOLUTE CARRIER FAMILY 25 MEMBER 3"/>
    <property type="match status" value="1"/>
</dbReference>
<keyword evidence="3 11" id="KW-0813">Transport</keyword>
<dbReference type="AlphaFoldDB" id="A0A2T0AIJ5"/>
<dbReference type="InterPro" id="IPR023395">
    <property type="entry name" value="MCP_dom_sf"/>
</dbReference>
<keyword evidence="7 12" id="KW-1133">Transmembrane helix</keyword>
<keyword evidence="8" id="KW-0496">Mitochondrion</keyword>
<comment type="similarity">
    <text evidence="2 11">Belongs to the mitochondrial carrier (TC 2.A.29) family.</text>
</comment>
<organism evidence="13 14">
    <name type="scientific">Rhodotorula toruloides</name>
    <name type="common">Yeast</name>
    <name type="synonym">Rhodosporidium toruloides</name>
    <dbReference type="NCBI Taxonomy" id="5286"/>
    <lineage>
        <taxon>Eukaryota</taxon>
        <taxon>Fungi</taxon>
        <taxon>Dikarya</taxon>
        <taxon>Basidiomycota</taxon>
        <taxon>Pucciniomycotina</taxon>
        <taxon>Microbotryomycetes</taxon>
        <taxon>Sporidiobolales</taxon>
        <taxon>Sporidiobolaceae</taxon>
        <taxon>Rhodotorula</taxon>
    </lineage>
</organism>
<dbReference type="InterPro" id="IPR018108">
    <property type="entry name" value="MCP_transmembrane"/>
</dbReference>
<accession>A0A2T0AIJ5</accession>